<dbReference type="KEGG" id="bkw:BkAM31D_21115"/>
<reference evidence="2 3" key="1">
    <citation type="submission" date="2017-04" db="EMBL/GenBank/DDBJ databases">
        <title>Bacillus krulwichiae AM31D Genome sequencing and assembly.</title>
        <authorList>
            <person name="Krulwich T.A."/>
            <person name="Anastor L."/>
            <person name="Ehrlich R."/>
            <person name="Ehrlich G.D."/>
            <person name="Janto B."/>
        </authorList>
    </citation>
    <scope>NUCLEOTIDE SEQUENCE [LARGE SCALE GENOMIC DNA]</scope>
    <source>
        <strain evidence="2 3">AM31D</strain>
    </source>
</reference>
<organism evidence="2 3">
    <name type="scientific">Halalkalibacter krulwichiae</name>
    <dbReference type="NCBI Taxonomy" id="199441"/>
    <lineage>
        <taxon>Bacteria</taxon>
        <taxon>Bacillati</taxon>
        <taxon>Bacillota</taxon>
        <taxon>Bacilli</taxon>
        <taxon>Bacillales</taxon>
        <taxon>Bacillaceae</taxon>
        <taxon>Halalkalibacter</taxon>
    </lineage>
</organism>
<accession>A0A1X9MIM5</accession>
<keyword evidence="3" id="KW-1185">Reference proteome</keyword>
<dbReference type="Proteomes" id="UP000193006">
    <property type="component" value="Chromosome"/>
</dbReference>
<feature type="compositionally biased region" description="Basic and acidic residues" evidence="1">
    <location>
        <begin position="1"/>
        <end position="12"/>
    </location>
</feature>
<dbReference type="AlphaFoldDB" id="A0A1X9MIM5"/>
<feature type="region of interest" description="Disordered" evidence="1">
    <location>
        <begin position="1"/>
        <end position="34"/>
    </location>
</feature>
<evidence type="ECO:0000313" key="2">
    <source>
        <dbReference type="EMBL" id="ARK32143.1"/>
    </source>
</evidence>
<dbReference type="EMBL" id="CP020814">
    <property type="protein sequence ID" value="ARK32143.1"/>
    <property type="molecule type" value="Genomic_DNA"/>
</dbReference>
<gene>
    <name evidence="2" type="ORF">BkAM31D_21115</name>
</gene>
<name>A0A1X9MIM5_9BACI</name>
<evidence type="ECO:0000256" key="1">
    <source>
        <dbReference type="SAM" id="MobiDB-lite"/>
    </source>
</evidence>
<feature type="compositionally biased region" description="Basic residues" evidence="1">
    <location>
        <begin position="13"/>
        <end position="28"/>
    </location>
</feature>
<proteinExistence type="predicted"/>
<dbReference type="RefSeq" id="WP_169801167.1">
    <property type="nucleotide sequence ID" value="NZ_CP020814.1"/>
</dbReference>
<protein>
    <submittedName>
        <fullName evidence="2">Uncharacterized protein</fullName>
    </submittedName>
</protein>
<sequence length="55" mass="6548">MKLSDHLEDEKKRKSNHTSKPKKRKKKKPELDYKELMGQYKTTYKRGKGGAIKQK</sequence>
<evidence type="ECO:0000313" key="3">
    <source>
        <dbReference type="Proteomes" id="UP000193006"/>
    </source>
</evidence>